<evidence type="ECO:0000256" key="3">
    <source>
        <dbReference type="ARBA" id="ARBA00023163"/>
    </source>
</evidence>
<keyword evidence="4" id="KW-0539">Nucleus</keyword>
<organism evidence="6 7">
    <name type="scientific">Talaromyces amestolkiae</name>
    <dbReference type="NCBI Taxonomy" id="1196081"/>
    <lineage>
        <taxon>Eukaryota</taxon>
        <taxon>Fungi</taxon>
        <taxon>Dikarya</taxon>
        <taxon>Ascomycota</taxon>
        <taxon>Pezizomycotina</taxon>
        <taxon>Eurotiomycetes</taxon>
        <taxon>Eurotiomycetidae</taxon>
        <taxon>Eurotiales</taxon>
        <taxon>Trichocomaceae</taxon>
        <taxon>Talaromyces</taxon>
        <taxon>Talaromyces sect. Talaromyces</taxon>
    </lineage>
</organism>
<feature type="compositionally biased region" description="Polar residues" evidence="5">
    <location>
        <begin position="121"/>
        <end position="132"/>
    </location>
</feature>
<gene>
    <name evidence="6" type="ORF">BHQ10_009605</name>
</gene>
<dbReference type="GO" id="GO:0008270">
    <property type="term" value="F:zinc ion binding"/>
    <property type="evidence" value="ECO:0007669"/>
    <property type="project" value="InterPro"/>
</dbReference>
<dbReference type="CDD" id="cd00067">
    <property type="entry name" value="GAL4"/>
    <property type="match status" value="1"/>
</dbReference>
<evidence type="ECO:0000313" key="7">
    <source>
        <dbReference type="Proteomes" id="UP000249363"/>
    </source>
</evidence>
<dbReference type="STRING" id="1196081.A0A364LCT5"/>
<dbReference type="Gene3D" id="4.10.240.10">
    <property type="entry name" value="Zn(2)-C6 fungal-type DNA-binding domain"/>
    <property type="match status" value="1"/>
</dbReference>
<dbReference type="GO" id="GO:0000981">
    <property type="term" value="F:DNA-binding transcription factor activity, RNA polymerase II-specific"/>
    <property type="evidence" value="ECO:0007669"/>
    <property type="project" value="InterPro"/>
</dbReference>
<dbReference type="GO" id="GO:0003677">
    <property type="term" value="F:DNA binding"/>
    <property type="evidence" value="ECO:0007669"/>
    <property type="project" value="UniProtKB-KW"/>
</dbReference>
<dbReference type="Proteomes" id="UP000249363">
    <property type="component" value="Unassembled WGS sequence"/>
</dbReference>
<proteinExistence type="predicted"/>
<evidence type="ECO:0000256" key="4">
    <source>
        <dbReference type="ARBA" id="ARBA00023242"/>
    </source>
</evidence>
<dbReference type="RefSeq" id="XP_040738107.1">
    <property type="nucleotide sequence ID" value="XM_040882539.1"/>
</dbReference>
<feature type="region of interest" description="Disordered" evidence="5">
    <location>
        <begin position="70"/>
        <end position="96"/>
    </location>
</feature>
<dbReference type="InterPro" id="IPR001138">
    <property type="entry name" value="Zn2Cys6_DnaBD"/>
</dbReference>
<dbReference type="GeneID" id="63798819"/>
<evidence type="ECO:0000256" key="5">
    <source>
        <dbReference type="SAM" id="MobiDB-lite"/>
    </source>
</evidence>
<dbReference type="SUPFAM" id="SSF57701">
    <property type="entry name" value="Zn2/Cys6 DNA-binding domain"/>
    <property type="match status" value="1"/>
</dbReference>
<dbReference type="EMBL" id="MIKG01000025">
    <property type="protein sequence ID" value="RAO73593.1"/>
    <property type="molecule type" value="Genomic_DNA"/>
</dbReference>
<protein>
    <recommendedName>
        <fullName evidence="8">Zn(2)-C6 fungal-type domain-containing protein</fullName>
    </recommendedName>
</protein>
<keyword evidence="7" id="KW-1185">Reference proteome</keyword>
<dbReference type="AlphaFoldDB" id="A0A364LCT5"/>
<accession>A0A364LCT5</accession>
<reference evidence="6 7" key="1">
    <citation type="journal article" date="2017" name="Biotechnol. Biofuels">
        <title>Differential beta-glucosidase expression as a function of carbon source availability in Talaromyces amestolkiae: a genomic and proteomic approach.</title>
        <authorList>
            <person name="de Eugenio L.I."/>
            <person name="Mendez-Liter J.A."/>
            <person name="Nieto-Dominguez M."/>
            <person name="Alonso L."/>
            <person name="Gil-Munoz J."/>
            <person name="Barriuso J."/>
            <person name="Prieto A."/>
            <person name="Martinez M.J."/>
        </authorList>
    </citation>
    <scope>NUCLEOTIDE SEQUENCE [LARGE SCALE GENOMIC DNA]</scope>
    <source>
        <strain evidence="6 7">CIB</strain>
    </source>
</reference>
<dbReference type="InterPro" id="IPR036864">
    <property type="entry name" value="Zn2-C6_fun-type_DNA-bd_sf"/>
</dbReference>
<sequence length="598" mass="66892">MQQDQRTERGPRGKYARLICAGCRSRKIKCVLPSPESIGPLGIPQPLETSCERCRHLDLQCIIERSTLGRPAAKRSQRNPPQNQASVPLEKPEEKEDEVETALLGLEINDHLFSEVPGGNTIPSQANGNPKPSQRPDKRAVFRSMTEANAFMSSVLGKDTAFGCEIAYATSRWKRPLSDLISNDIAISLDNYLVWYRFFLPNTPSLANLRNRLISEEISSTNPATNLLFALLCLTSFEGTESLAQQYPHLKQSLQLAVSSYGQEFIFSPPTHPDSVAVCLFLAEFRPSLLATSQFVAHKAVSPEVYVNLAYRIAERLTMLPARDVSFFDDLMNPQSPEFERCFAASVQELKIRCLDMCLDGFLSNGQRSWEDLSAARSLLEMKFHWVFAGICGLGLLYSAVSRKRLIEGKNNGDPDIHSESLRIVDEVAGSVNSPPDAPGQHLSAFLERFGEAYPERLVRVLETFLECVEWKMGGIPFKAPLQNVVYSIVFVCKNIVENNLVKVRVFGRLNQNFEKQLDLLPRCARCIGNMAASPWKSTKSAFATGCVYAASSKIIYGLHNILERLRRELLKGSKCDETLNLFNFAPDSTNVSLWAWI</sequence>
<evidence type="ECO:0008006" key="8">
    <source>
        <dbReference type="Google" id="ProtNLM"/>
    </source>
</evidence>
<name>A0A364LCT5_TALAM</name>
<keyword evidence="1" id="KW-0805">Transcription regulation</keyword>
<keyword evidence="2" id="KW-0238">DNA-binding</keyword>
<feature type="region of interest" description="Disordered" evidence="5">
    <location>
        <begin position="117"/>
        <end position="138"/>
    </location>
</feature>
<keyword evidence="3" id="KW-0804">Transcription</keyword>
<comment type="caution">
    <text evidence="6">The sequence shown here is derived from an EMBL/GenBank/DDBJ whole genome shotgun (WGS) entry which is preliminary data.</text>
</comment>
<evidence type="ECO:0000256" key="1">
    <source>
        <dbReference type="ARBA" id="ARBA00023015"/>
    </source>
</evidence>
<evidence type="ECO:0000313" key="6">
    <source>
        <dbReference type="EMBL" id="RAO73593.1"/>
    </source>
</evidence>
<dbReference type="OrthoDB" id="2129491at2759"/>
<evidence type="ECO:0000256" key="2">
    <source>
        <dbReference type="ARBA" id="ARBA00023125"/>
    </source>
</evidence>